<dbReference type="GO" id="GO:0046872">
    <property type="term" value="F:metal ion binding"/>
    <property type="evidence" value="ECO:0007669"/>
    <property type="project" value="UniProtKB-KW"/>
</dbReference>
<protein>
    <recommendedName>
        <fullName evidence="7">Tetrahaem cytochrome domain-containing protein</fullName>
    </recommendedName>
</protein>
<name>A0A0W1JEQ1_DESHA</name>
<evidence type="ECO:0000256" key="6">
    <source>
        <dbReference type="ARBA" id="ARBA00023004"/>
    </source>
</evidence>
<dbReference type="Proteomes" id="UP000054623">
    <property type="component" value="Unassembled WGS sequence"/>
</dbReference>
<keyword evidence="3" id="KW-0349">Heme</keyword>
<feature type="domain" description="Tetrahaem cytochrome" evidence="7">
    <location>
        <begin position="94"/>
        <end position="170"/>
    </location>
</feature>
<dbReference type="GO" id="GO:0030313">
    <property type="term" value="C:cell envelope"/>
    <property type="evidence" value="ECO:0007669"/>
    <property type="project" value="UniProtKB-SubCell"/>
</dbReference>
<dbReference type="Gene3D" id="1.10.1130.10">
    <property type="entry name" value="Flavocytochrome C3, Chain A"/>
    <property type="match status" value="1"/>
</dbReference>
<dbReference type="EMBL" id="LOCK01000050">
    <property type="protein sequence ID" value="KTE90204.1"/>
    <property type="molecule type" value="Genomic_DNA"/>
</dbReference>
<evidence type="ECO:0000256" key="4">
    <source>
        <dbReference type="ARBA" id="ARBA00022723"/>
    </source>
</evidence>
<accession>A0A0W1JEQ1</accession>
<comment type="subcellular location">
    <subcellularLocation>
        <location evidence="1">Cell envelope</location>
    </subcellularLocation>
</comment>
<evidence type="ECO:0000256" key="2">
    <source>
        <dbReference type="ARBA" id="ARBA00022448"/>
    </source>
</evidence>
<dbReference type="SUPFAM" id="SSF48695">
    <property type="entry name" value="Multiheme cytochromes"/>
    <property type="match status" value="1"/>
</dbReference>
<comment type="caution">
    <text evidence="8">The sequence shown here is derived from an EMBL/GenBank/DDBJ whole genome shotgun (WGS) entry which is preliminary data.</text>
</comment>
<keyword evidence="4" id="KW-0479">Metal-binding</keyword>
<dbReference type="Pfam" id="PF14537">
    <property type="entry name" value="Cytochrom_c3_2"/>
    <property type="match status" value="1"/>
</dbReference>
<keyword evidence="5" id="KW-0249">Electron transport</keyword>
<evidence type="ECO:0000256" key="5">
    <source>
        <dbReference type="ARBA" id="ARBA00022982"/>
    </source>
</evidence>
<evidence type="ECO:0000256" key="1">
    <source>
        <dbReference type="ARBA" id="ARBA00004196"/>
    </source>
</evidence>
<gene>
    <name evidence="8" type="ORF">AT727_09770</name>
</gene>
<evidence type="ECO:0000256" key="3">
    <source>
        <dbReference type="ARBA" id="ARBA00022617"/>
    </source>
</evidence>
<dbReference type="InterPro" id="IPR012286">
    <property type="entry name" value="Tetrahaem_cytochrome"/>
</dbReference>
<keyword evidence="6" id="KW-0408">Iron</keyword>
<keyword evidence="2" id="KW-0813">Transport</keyword>
<dbReference type="OrthoDB" id="9791652at2"/>
<organism evidence="8 9">
    <name type="scientific">Desulfitobacterium hafniense</name>
    <name type="common">Desulfitobacterium frappieri</name>
    <dbReference type="NCBI Taxonomy" id="49338"/>
    <lineage>
        <taxon>Bacteria</taxon>
        <taxon>Bacillati</taxon>
        <taxon>Bacillota</taxon>
        <taxon>Clostridia</taxon>
        <taxon>Eubacteriales</taxon>
        <taxon>Desulfitobacteriaceae</taxon>
        <taxon>Desulfitobacterium</taxon>
    </lineage>
</organism>
<evidence type="ECO:0000313" key="8">
    <source>
        <dbReference type="EMBL" id="KTE90204.1"/>
    </source>
</evidence>
<reference evidence="8 9" key="1">
    <citation type="submission" date="2015-12" db="EMBL/GenBank/DDBJ databases">
        <title>Draft Genome Sequence of Desulfitobacterium hafniense Strain DH, a Sulfate-reducing Bacterium Isolated from Paddy Soils.</title>
        <authorList>
            <person name="Bao P."/>
            <person name="Zhang X."/>
            <person name="Li G."/>
        </authorList>
    </citation>
    <scope>NUCLEOTIDE SEQUENCE [LARGE SCALE GENOMIC DNA]</scope>
    <source>
        <strain evidence="8 9">DH</strain>
    </source>
</reference>
<evidence type="ECO:0000313" key="9">
    <source>
        <dbReference type="Proteomes" id="UP000054623"/>
    </source>
</evidence>
<sequence>MLRRRAIRKDRMIWHKKVLNFPMMEERRIGVRTGKEGPSAQFKLAFLLGCLLFVFIAVMGCDGQQAASQTKPQGGGGEGGQAALMNTGEQANNTHSKMGLQCEQCHEQGVENPVKQEQCLSCHKSMADVALLTKEKEPNPHGPHHYDTADCTTCHAIHAKSQMMCSTCHDFPWINELDEELWTKL</sequence>
<proteinExistence type="predicted"/>
<dbReference type="AlphaFoldDB" id="A0A0W1JEQ1"/>
<dbReference type="InterPro" id="IPR036280">
    <property type="entry name" value="Multihaem_cyt_sf"/>
</dbReference>
<evidence type="ECO:0000259" key="7">
    <source>
        <dbReference type="Pfam" id="PF14537"/>
    </source>
</evidence>